<dbReference type="InterPro" id="IPR025110">
    <property type="entry name" value="AMP-bd_C"/>
</dbReference>
<organism evidence="5 6">
    <name type="scientific">Gonapodya prolifera (strain JEL478)</name>
    <name type="common">Monoblepharis prolifera</name>
    <dbReference type="NCBI Taxonomy" id="1344416"/>
    <lineage>
        <taxon>Eukaryota</taxon>
        <taxon>Fungi</taxon>
        <taxon>Fungi incertae sedis</taxon>
        <taxon>Chytridiomycota</taxon>
        <taxon>Chytridiomycota incertae sedis</taxon>
        <taxon>Monoblepharidomycetes</taxon>
        <taxon>Monoblepharidales</taxon>
        <taxon>Gonapodyaceae</taxon>
        <taxon>Gonapodya</taxon>
    </lineage>
</organism>
<name>A0A139AVP8_GONPJ</name>
<dbReference type="OMA" id="FPMESIT"/>
<dbReference type="GO" id="GO:0006631">
    <property type="term" value="P:fatty acid metabolic process"/>
    <property type="evidence" value="ECO:0007669"/>
    <property type="project" value="TreeGrafter"/>
</dbReference>
<protein>
    <submittedName>
        <fullName evidence="5">Acetyl-CoA synthetase-like protein</fullName>
    </submittedName>
</protein>
<gene>
    <name evidence="5" type="ORF">M427DRAFT_51742</name>
</gene>
<evidence type="ECO:0000259" key="4">
    <source>
        <dbReference type="Pfam" id="PF13193"/>
    </source>
</evidence>
<dbReference type="InterPro" id="IPR045851">
    <property type="entry name" value="AMP-bd_C_sf"/>
</dbReference>
<dbReference type="AlphaFoldDB" id="A0A139AVP8"/>
<feature type="domain" description="AMP-dependent synthetase/ligase" evidence="3">
    <location>
        <begin position="103"/>
        <end position="515"/>
    </location>
</feature>
<dbReference type="Gene3D" id="3.40.50.12780">
    <property type="entry name" value="N-terminal domain of ligase-like"/>
    <property type="match status" value="1"/>
</dbReference>
<feature type="domain" description="AMP-binding enzyme C-terminal" evidence="4">
    <location>
        <begin position="565"/>
        <end position="641"/>
    </location>
</feature>
<dbReference type="OrthoDB" id="10253115at2759"/>
<reference evidence="5 6" key="1">
    <citation type="journal article" date="2015" name="Genome Biol. Evol.">
        <title>Phylogenomic analyses indicate that early fungi evolved digesting cell walls of algal ancestors of land plants.</title>
        <authorList>
            <person name="Chang Y."/>
            <person name="Wang S."/>
            <person name="Sekimoto S."/>
            <person name="Aerts A.L."/>
            <person name="Choi C."/>
            <person name="Clum A."/>
            <person name="LaButti K.M."/>
            <person name="Lindquist E.A."/>
            <person name="Yee Ngan C."/>
            <person name="Ohm R.A."/>
            <person name="Salamov A.A."/>
            <person name="Grigoriev I.V."/>
            <person name="Spatafora J.W."/>
            <person name="Berbee M.L."/>
        </authorList>
    </citation>
    <scope>NUCLEOTIDE SEQUENCE [LARGE SCALE GENOMIC DNA]</scope>
    <source>
        <strain evidence="5 6">JEL478</strain>
    </source>
</reference>
<sequence>MDSSWPGYSHSGNPNPVPFPTVDALLRMPNSPAPVVERVFRPRGGELTGVGADAVGELRMLACRDTFNSFREVWEGIAQNPHFANREYIVHYDNSSPETFDPTNPATAAHRTALTYAQTNDRVVRIANALVYRFGVKKGDRVGIAARNYADEWLPAWWAALCVGAICVPINAWLTAPELSWCIRDAGVKVLFLDSERLARLVDSGPSTNEGGAQFDSEWTHLGETCVRHAVVIKSHLGSLLSDRVQRAKHKQRAHDFGDILRWYDGDAASGLQLPPVSIHPEDPAKILYSSGTTGRPKGVLSSHRNWMQNLANGKYTAARWLLRRGAPVPRPAPNGATATKGAVWFIPVPLFHLTGIGHQASAAVGGGTCVFVHKWDVGLAAEVVGREKITNWISVPTQVLQLLDHIRQHPSVDLSTLTAVNYGGAPSPASIRGAVVNAFARRGVKVEPSNLYGSTETLRVGHNVNVDYVRKPESLGPTTPVIKVKIVDSSGNAMPPDSVGDIWVRSPMVALGYWNNPAATRANFQDGWYNTGDVGKVDSEGFLYLLDRSKDMLIRGGENIYCNEVESALYTHPSVLEACVIGVPHPILGEECAACVILKPCSPNVTSSDLRAHVRSRIASFKVPEYIRFVDAIPWNASGKQVKRQVKQEFVEWMEKNRIGKASAKI</sequence>
<dbReference type="PANTHER" id="PTHR43201:SF5">
    <property type="entry name" value="MEDIUM-CHAIN ACYL-COA LIGASE ACSF2, MITOCHONDRIAL"/>
    <property type="match status" value="1"/>
</dbReference>
<comment type="similarity">
    <text evidence="1">Belongs to the ATP-dependent AMP-binding enzyme family.</text>
</comment>
<dbReference type="InterPro" id="IPR000873">
    <property type="entry name" value="AMP-dep_synth/lig_dom"/>
</dbReference>
<proteinExistence type="inferred from homology"/>
<dbReference type="SUPFAM" id="SSF56801">
    <property type="entry name" value="Acetyl-CoA synthetase-like"/>
    <property type="match status" value="1"/>
</dbReference>
<dbReference type="PROSITE" id="PS00455">
    <property type="entry name" value="AMP_BINDING"/>
    <property type="match status" value="1"/>
</dbReference>
<evidence type="ECO:0000256" key="1">
    <source>
        <dbReference type="ARBA" id="ARBA00006432"/>
    </source>
</evidence>
<dbReference type="GO" id="GO:0031956">
    <property type="term" value="F:medium-chain fatty acid-CoA ligase activity"/>
    <property type="evidence" value="ECO:0007669"/>
    <property type="project" value="TreeGrafter"/>
</dbReference>
<dbReference type="Proteomes" id="UP000070544">
    <property type="component" value="Unassembled WGS sequence"/>
</dbReference>
<evidence type="ECO:0000313" key="5">
    <source>
        <dbReference type="EMBL" id="KXS20779.1"/>
    </source>
</evidence>
<dbReference type="InterPro" id="IPR020845">
    <property type="entry name" value="AMP-binding_CS"/>
</dbReference>
<evidence type="ECO:0000259" key="3">
    <source>
        <dbReference type="Pfam" id="PF00501"/>
    </source>
</evidence>
<dbReference type="Gene3D" id="3.30.300.30">
    <property type="match status" value="1"/>
</dbReference>
<evidence type="ECO:0000313" key="6">
    <source>
        <dbReference type="Proteomes" id="UP000070544"/>
    </source>
</evidence>
<keyword evidence="2" id="KW-0436">Ligase</keyword>
<evidence type="ECO:0000256" key="2">
    <source>
        <dbReference type="ARBA" id="ARBA00022598"/>
    </source>
</evidence>
<accession>A0A139AVP8</accession>
<dbReference type="EMBL" id="KQ965734">
    <property type="protein sequence ID" value="KXS20779.1"/>
    <property type="molecule type" value="Genomic_DNA"/>
</dbReference>
<dbReference type="Pfam" id="PF00501">
    <property type="entry name" value="AMP-binding"/>
    <property type="match status" value="1"/>
</dbReference>
<dbReference type="PANTHER" id="PTHR43201">
    <property type="entry name" value="ACYL-COA SYNTHETASE"/>
    <property type="match status" value="1"/>
</dbReference>
<dbReference type="Pfam" id="PF13193">
    <property type="entry name" value="AMP-binding_C"/>
    <property type="match status" value="1"/>
</dbReference>
<keyword evidence="6" id="KW-1185">Reference proteome</keyword>
<dbReference type="STRING" id="1344416.A0A139AVP8"/>
<dbReference type="InterPro" id="IPR042099">
    <property type="entry name" value="ANL_N_sf"/>
</dbReference>